<dbReference type="PANTHER" id="PTHR36440">
    <property type="entry name" value="PUTATIVE (AFU_ORTHOLOGUE AFUA_8G07350)-RELATED"/>
    <property type="match status" value="1"/>
</dbReference>
<dbReference type="Proteomes" id="UP001634747">
    <property type="component" value="Unassembled WGS sequence"/>
</dbReference>
<sequence length="188" mass="20537">MPNTEKQQSPTAYSREVGVDSTIKYMGQVITTLAKATETNGRFSLMEVKVRPGLEPPVHIHEREHELFFVIEGSVRFYTPEKTFDVHAGGVGFLPQGKAHTFACLTDELRALILVGATGLETVGMDGYLLQMGEPAQDMDVPDPSTIAPIENPTEVIKAGASWGIRFLSPEETKTALPEYPGFGTRVS</sequence>
<dbReference type="InterPro" id="IPR014710">
    <property type="entry name" value="RmlC-like_jellyroll"/>
</dbReference>
<gene>
    <name evidence="2" type="ORF">ACK2TP_10550</name>
</gene>
<evidence type="ECO:0000313" key="2">
    <source>
        <dbReference type="EMBL" id="MFN2976200.1"/>
    </source>
</evidence>
<organism evidence="2 3">
    <name type="scientific">Terriglobus aquaticus</name>
    <dbReference type="NCBI Taxonomy" id="940139"/>
    <lineage>
        <taxon>Bacteria</taxon>
        <taxon>Pseudomonadati</taxon>
        <taxon>Acidobacteriota</taxon>
        <taxon>Terriglobia</taxon>
        <taxon>Terriglobales</taxon>
        <taxon>Acidobacteriaceae</taxon>
        <taxon>Terriglobus</taxon>
    </lineage>
</organism>
<dbReference type="InterPro" id="IPR011051">
    <property type="entry name" value="RmlC_Cupin_sf"/>
</dbReference>
<comment type="caution">
    <text evidence="2">The sequence shown here is derived from an EMBL/GenBank/DDBJ whole genome shotgun (WGS) entry which is preliminary data.</text>
</comment>
<protein>
    <submittedName>
        <fullName evidence="2">Cupin domain-containing protein</fullName>
    </submittedName>
</protein>
<dbReference type="InterPro" id="IPR013096">
    <property type="entry name" value="Cupin_2"/>
</dbReference>
<evidence type="ECO:0000313" key="3">
    <source>
        <dbReference type="Proteomes" id="UP001634747"/>
    </source>
</evidence>
<dbReference type="InterPro" id="IPR053146">
    <property type="entry name" value="QDO-like"/>
</dbReference>
<keyword evidence="3" id="KW-1185">Reference proteome</keyword>
<dbReference type="PANTHER" id="PTHR36440:SF1">
    <property type="entry name" value="PUTATIVE (AFU_ORTHOLOGUE AFUA_8G07350)-RELATED"/>
    <property type="match status" value="1"/>
</dbReference>
<dbReference type="RefSeq" id="WP_263412312.1">
    <property type="nucleotide sequence ID" value="NZ_BAABBH010000001.1"/>
</dbReference>
<feature type="domain" description="Cupin type-2" evidence="1">
    <location>
        <begin position="47"/>
        <end position="114"/>
    </location>
</feature>
<evidence type="ECO:0000259" key="1">
    <source>
        <dbReference type="Pfam" id="PF07883"/>
    </source>
</evidence>
<dbReference type="EMBL" id="JBJYXY010000001">
    <property type="protein sequence ID" value="MFN2976200.1"/>
    <property type="molecule type" value="Genomic_DNA"/>
</dbReference>
<proteinExistence type="predicted"/>
<dbReference type="Gene3D" id="2.60.120.10">
    <property type="entry name" value="Jelly Rolls"/>
    <property type="match status" value="1"/>
</dbReference>
<dbReference type="Pfam" id="PF07883">
    <property type="entry name" value="Cupin_2"/>
    <property type="match status" value="1"/>
</dbReference>
<reference evidence="2 3" key="1">
    <citation type="submission" date="2024-12" db="EMBL/GenBank/DDBJ databases">
        <authorList>
            <person name="Lee Y."/>
        </authorList>
    </citation>
    <scope>NUCLEOTIDE SEQUENCE [LARGE SCALE GENOMIC DNA]</scope>
    <source>
        <strain evidence="2 3">03SUJ4</strain>
    </source>
</reference>
<name>A0ABW9KNK4_9BACT</name>
<dbReference type="SUPFAM" id="SSF51182">
    <property type="entry name" value="RmlC-like cupins"/>
    <property type="match status" value="1"/>
</dbReference>
<accession>A0ABW9KNK4</accession>